<evidence type="ECO:0000313" key="7">
    <source>
        <dbReference type="EMBL" id="QTR02524.1"/>
    </source>
</evidence>
<gene>
    <name evidence="7" type="ORF">J7S33_26000</name>
</gene>
<dbReference type="Proteomes" id="UP000671828">
    <property type="component" value="Chromosome"/>
</dbReference>
<dbReference type="GO" id="GO:0055085">
    <property type="term" value="P:transmembrane transport"/>
    <property type="evidence" value="ECO:0007669"/>
    <property type="project" value="TreeGrafter"/>
</dbReference>
<evidence type="ECO:0000256" key="1">
    <source>
        <dbReference type="ARBA" id="ARBA00004141"/>
    </source>
</evidence>
<evidence type="ECO:0000256" key="4">
    <source>
        <dbReference type="ARBA" id="ARBA00022989"/>
    </source>
</evidence>
<keyword evidence="3 6" id="KW-0812">Transmembrane</keyword>
<evidence type="ECO:0000256" key="6">
    <source>
        <dbReference type="SAM" id="Phobius"/>
    </source>
</evidence>
<dbReference type="AlphaFoldDB" id="A0A8T8HXP5"/>
<dbReference type="GO" id="GO:0016020">
    <property type="term" value="C:membrane"/>
    <property type="evidence" value="ECO:0007669"/>
    <property type="project" value="UniProtKB-SubCell"/>
</dbReference>
<comment type="subcellular location">
    <subcellularLocation>
        <location evidence="1">Membrane</location>
        <topology evidence="1">Multi-pass membrane protein</topology>
    </subcellularLocation>
</comment>
<dbReference type="EMBL" id="CP072788">
    <property type="protein sequence ID" value="QTR02524.1"/>
    <property type="molecule type" value="Genomic_DNA"/>
</dbReference>
<reference evidence="7" key="1">
    <citation type="submission" date="2021-04" db="EMBL/GenBank/DDBJ databases">
        <title>Saccharothrix algeriensis WGS.</title>
        <authorList>
            <person name="Stuskova K."/>
            <person name="Hakalova E."/>
            <person name="Tebbal A.B."/>
            <person name="Eichmeier A."/>
        </authorList>
    </citation>
    <scope>NUCLEOTIDE SEQUENCE</scope>
    <source>
        <strain evidence="7">NRRL B-24137</strain>
    </source>
</reference>
<dbReference type="PANTHER" id="PTHR21716">
    <property type="entry name" value="TRANSMEMBRANE PROTEIN"/>
    <property type="match status" value="1"/>
</dbReference>
<name>A0A8T8HXP5_9PSEU</name>
<dbReference type="InterPro" id="IPR002549">
    <property type="entry name" value="AI-2E-like"/>
</dbReference>
<proteinExistence type="inferred from homology"/>
<evidence type="ECO:0000313" key="8">
    <source>
        <dbReference type="Proteomes" id="UP000671828"/>
    </source>
</evidence>
<feature type="transmembrane region" description="Helical" evidence="6">
    <location>
        <begin position="193"/>
        <end position="226"/>
    </location>
</feature>
<feature type="transmembrane region" description="Helical" evidence="6">
    <location>
        <begin position="30"/>
        <end position="50"/>
    </location>
</feature>
<feature type="transmembrane region" description="Helical" evidence="6">
    <location>
        <begin position="296"/>
        <end position="322"/>
    </location>
</feature>
<dbReference type="Pfam" id="PF01594">
    <property type="entry name" value="AI-2E_transport"/>
    <property type="match status" value="1"/>
</dbReference>
<evidence type="ECO:0000256" key="2">
    <source>
        <dbReference type="ARBA" id="ARBA00009773"/>
    </source>
</evidence>
<comment type="similarity">
    <text evidence="2">Belongs to the autoinducer-2 exporter (AI-2E) (TC 2.A.86) family.</text>
</comment>
<feature type="transmembrane region" description="Helical" evidence="6">
    <location>
        <begin position="133"/>
        <end position="158"/>
    </location>
</feature>
<keyword evidence="5 6" id="KW-0472">Membrane</keyword>
<organism evidence="7 8">
    <name type="scientific">Saccharothrix algeriensis</name>
    <dbReference type="NCBI Taxonomy" id="173560"/>
    <lineage>
        <taxon>Bacteria</taxon>
        <taxon>Bacillati</taxon>
        <taxon>Actinomycetota</taxon>
        <taxon>Actinomycetes</taxon>
        <taxon>Pseudonocardiales</taxon>
        <taxon>Pseudonocardiaceae</taxon>
        <taxon>Saccharothrix</taxon>
    </lineage>
</organism>
<keyword evidence="4 6" id="KW-1133">Transmembrane helix</keyword>
<accession>A0A8T8HXP5</accession>
<feature type="transmembrane region" description="Helical" evidence="6">
    <location>
        <begin position="257"/>
        <end position="276"/>
    </location>
</feature>
<protein>
    <submittedName>
        <fullName evidence="7">AI-2E family transporter</fullName>
    </submittedName>
</protein>
<dbReference type="PANTHER" id="PTHR21716:SF64">
    <property type="entry name" value="AI-2 TRANSPORT PROTEIN TQSA"/>
    <property type="match status" value="1"/>
</dbReference>
<feature type="transmembrane region" description="Helical" evidence="6">
    <location>
        <begin position="57"/>
        <end position="84"/>
    </location>
</feature>
<sequence>MVLPRGLVVLLGTAAAVVTGAGIMAMSWLIGPVFLALTLVIAVSPLHSWLRRKGLPGWLAAAALVVCVYAILLSLVVVLVVSVAQLATELPRYADRAGALADSAVGELARFGVGTAELSRVADSLDVGRVVGILSTVLSSVSSLASNIVFLLCLLLFLSVDANTAGARIAAVAADRPQVAAALGRFASGTRNYLVVSTVFGLIVAVLDGVALALMGIPLPVLWALLSFITNYIPNVGFVLGLIPPVLLALLESGWELAVWVVVVYSVLNFVVQTLIQPRFVGDSVGLSTTVTFLALQFWAWLLGALGAILAIPLTLLAKLLLVDVDPKARWADAFLTARVRPPDTAEPGAMESGAVESDR</sequence>
<evidence type="ECO:0000256" key="3">
    <source>
        <dbReference type="ARBA" id="ARBA00022692"/>
    </source>
</evidence>
<feature type="transmembrane region" description="Helical" evidence="6">
    <location>
        <begin position="232"/>
        <end position="250"/>
    </location>
</feature>
<evidence type="ECO:0000256" key="5">
    <source>
        <dbReference type="ARBA" id="ARBA00023136"/>
    </source>
</evidence>